<comment type="caution">
    <text evidence="2">The sequence shown here is derived from an EMBL/GenBank/DDBJ whole genome shotgun (WGS) entry which is preliminary data.</text>
</comment>
<evidence type="ECO:0000256" key="1">
    <source>
        <dbReference type="SAM" id="Phobius"/>
    </source>
</evidence>
<keyword evidence="1" id="KW-1133">Transmembrane helix</keyword>
<dbReference type="Proteomes" id="UP000231388">
    <property type="component" value="Unassembled WGS sequence"/>
</dbReference>
<feature type="transmembrane region" description="Helical" evidence="1">
    <location>
        <begin position="159"/>
        <end position="177"/>
    </location>
</feature>
<evidence type="ECO:0000313" key="2">
    <source>
        <dbReference type="EMBL" id="PIP04477.1"/>
    </source>
</evidence>
<sequence>MKLSYLVVTLLFTIQLIFLFSVVKDRAESPNDLSFMAGVVSWERFNRPNIDGTPQISTRDKAFYNGKFYSSKPQFLLFAMGKSINIVFNLVKRELLQNDIPIYKTATYLTSTIPIVLICIILFILFNTNYKIGIYKSLLLSTIFPIATLFLAYSQYLNTHTLTALFTFLILVLIVNPKPFQRRGILLYSLLLGFFLSALLVCEPSFFLLSCLSLIFPLYKLFRKSYRPYLYIFFGFIPLALLHFYFNYLSFGVLYPPQMNMARYFGYPGSHLYNITNPLDINVYRPHFIILLFNNLLGTHGLFLYMPVLLFFFLHKKKTGLGWIFTLSVLIISIVAYSVTSPNFGGWSYGNRRLIPLIPLLFYYAVLAVSKTKSKLLKILFIVLIFVSIFFSYLGFKNTWFNKKIHITRDFSYFPLLYNLNKDYFKIFSYDP</sequence>
<protein>
    <recommendedName>
        <fullName evidence="4">Glycosyltransferase RgtA/B/C/D-like domain-containing protein</fullName>
    </recommendedName>
</protein>
<dbReference type="AlphaFoldDB" id="A0A2G9XC21"/>
<proteinExistence type="predicted"/>
<keyword evidence="1" id="KW-0472">Membrane</keyword>
<accession>A0A2G9XC21</accession>
<name>A0A2G9XC21_UNCKA</name>
<feature type="transmembrane region" description="Helical" evidence="1">
    <location>
        <begin position="376"/>
        <end position="396"/>
    </location>
</feature>
<gene>
    <name evidence="2" type="ORF">COX53_02270</name>
</gene>
<feature type="transmembrane region" description="Helical" evidence="1">
    <location>
        <begin position="6"/>
        <end position="23"/>
    </location>
</feature>
<feature type="transmembrane region" description="Helical" evidence="1">
    <location>
        <begin position="352"/>
        <end position="369"/>
    </location>
</feature>
<evidence type="ECO:0008006" key="4">
    <source>
        <dbReference type="Google" id="ProtNLM"/>
    </source>
</evidence>
<feature type="transmembrane region" description="Helical" evidence="1">
    <location>
        <begin position="321"/>
        <end position="340"/>
    </location>
</feature>
<feature type="transmembrane region" description="Helical" evidence="1">
    <location>
        <begin position="288"/>
        <end position="314"/>
    </location>
</feature>
<feature type="transmembrane region" description="Helical" evidence="1">
    <location>
        <begin position="184"/>
        <end position="200"/>
    </location>
</feature>
<dbReference type="EMBL" id="PCQY01000028">
    <property type="protein sequence ID" value="PIP04477.1"/>
    <property type="molecule type" value="Genomic_DNA"/>
</dbReference>
<evidence type="ECO:0000313" key="3">
    <source>
        <dbReference type="Proteomes" id="UP000231388"/>
    </source>
</evidence>
<reference evidence="2 3" key="1">
    <citation type="submission" date="2017-09" db="EMBL/GenBank/DDBJ databases">
        <title>Depth-based differentiation of microbial function through sediment-hosted aquifers and enrichment of novel symbionts in the deep terrestrial subsurface.</title>
        <authorList>
            <person name="Probst A.J."/>
            <person name="Ladd B."/>
            <person name="Jarett J.K."/>
            <person name="Geller-Mcgrath D.E."/>
            <person name="Sieber C.M."/>
            <person name="Emerson J.B."/>
            <person name="Anantharaman K."/>
            <person name="Thomas B.C."/>
            <person name="Malmstrom R."/>
            <person name="Stieglmeier M."/>
            <person name="Klingl A."/>
            <person name="Woyke T."/>
            <person name="Ryan C.M."/>
            <person name="Banfield J.F."/>
        </authorList>
    </citation>
    <scope>NUCLEOTIDE SEQUENCE [LARGE SCALE GENOMIC DNA]</scope>
    <source>
        <strain evidence="2">CG23_combo_of_CG06-09_8_20_14_all_40_14</strain>
    </source>
</reference>
<feature type="transmembrane region" description="Helical" evidence="1">
    <location>
        <begin position="206"/>
        <end position="222"/>
    </location>
</feature>
<organism evidence="2 3">
    <name type="scientific">candidate division WWE3 bacterium CG23_combo_of_CG06-09_8_20_14_all_40_14</name>
    <dbReference type="NCBI Taxonomy" id="1975095"/>
    <lineage>
        <taxon>Bacteria</taxon>
        <taxon>Katanobacteria</taxon>
    </lineage>
</organism>
<feature type="transmembrane region" description="Helical" evidence="1">
    <location>
        <begin position="133"/>
        <end position="153"/>
    </location>
</feature>
<feature type="transmembrane region" description="Helical" evidence="1">
    <location>
        <begin position="106"/>
        <end position="126"/>
    </location>
</feature>
<feature type="transmembrane region" description="Helical" evidence="1">
    <location>
        <begin position="229"/>
        <end position="246"/>
    </location>
</feature>
<keyword evidence="1" id="KW-0812">Transmembrane</keyword>